<evidence type="ECO:0000313" key="21">
    <source>
        <dbReference type="Proteomes" id="UP000054461"/>
    </source>
</evidence>
<protein>
    <submittedName>
        <fullName evidence="2">Putative inner membrane protein</fullName>
    </submittedName>
</protein>
<accession>A0A0F7DJ46</accession>
<proteinExistence type="predicted"/>
<dbReference type="Proteomes" id="UP000054461">
    <property type="component" value="Unassembled WGS sequence"/>
</dbReference>
<dbReference type="EMBL" id="RSUA01000082">
    <property type="protein sequence ID" value="MIT52121.1"/>
    <property type="molecule type" value="Genomic_DNA"/>
</dbReference>
<dbReference type="Proteomes" id="UP000839911">
    <property type="component" value="Unassembled WGS sequence"/>
</dbReference>
<dbReference type="Proteomes" id="UP000839907">
    <property type="component" value="Unassembled WGS sequence"/>
</dbReference>
<name>A0A0D6F9W5_SALTM</name>
<dbReference type="Proteomes" id="UP000839905">
    <property type="component" value="Unassembled WGS sequence"/>
</dbReference>
<reference evidence="17 21" key="1">
    <citation type="submission" date="2014-09" db="EMBL/GenBank/DDBJ databases">
        <title>Salmonella Genotype and Phenotype Association.</title>
        <authorList>
            <person name="Chen Y."/>
            <person name="Folster J."/>
            <person name="Ayers S."/>
            <person name="Kabera C."/>
            <person name="Li C."/>
            <person name="Mukherjee S."/>
            <person name="Lam C."/>
            <person name="Zhao S."/>
            <person name="McDermott P."/>
        </authorList>
    </citation>
    <scope>NUCLEOTIDE SEQUENCE [LARGE SCALE GENOMIC DNA]</scope>
    <source>
        <strain evidence="17 21">CVM N32045</strain>
    </source>
</reference>
<dbReference type="Pfam" id="PF26378">
    <property type="entry name" value="YpfK"/>
    <property type="match status" value="1"/>
</dbReference>
<dbReference type="EMBL" id="CP011428">
    <property type="protein sequence ID" value="AKH08145.1"/>
    <property type="molecule type" value="Genomic_DNA"/>
</dbReference>
<evidence type="ECO:0000313" key="6">
    <source>
        <dbReference type="EMBL" id="EBY1703880.1"/>
    </source>
</evidence>
<dbReference type="Proteomes" id="UP000839909">
    <property type="component" value="Unassembled WGS sequence"/>
</dbReference>
<organism evidence="16">
    <name type="scientific">Salmonella typhimurium</name>
    <dbReference type="NCBI Taxonomy" id="90371"/>
    <lineage>
        <taxon>Bacteria</taxon>
        <taxon>Pseudomonadati</taxon>
        <taxon>Pseudomonadota</taxon>
        <taxon>Gammaproteobacteria</taxon>
        <taxon>Enterobacterales</taxon>
        <taxon>Enterobacteriaceae</taxon>
        <taxon>Salmonella</taxon>
    </lineage>
</organism>
<dbReference type="OMA" id="SHKESKW"/>
<dbReference type="KEGG" id="seni:CY43_13115"/>
<evidence type="ECO:0000313" key="12">
    <source>
        <dbReference type="EMBL" id="ECW0641270.1"/>
    </source>
</evidence>
<dbReference type="EMBL" id="AAHIPE010000032">
    <property type="protein sequence ID" value="EBW5464982.1"/>
    <property type="molecule type" value="Genomic_DNA"/>
</dbReference>
<dbReference type="Proteomes" id="UP000839617">
    <property type="component" value="Unassembled WGS sequence"/>
</dbReference>
<evidence type="ECO:0000313" key="19">
    <source>
        <dbReference type="EMBL" id="MLP88058.1"/>
    </source>
</evidence>
<dbReference type="AlphaFoldDB" id="A0A0D6F9W5"/>
<accession>A0A0H3TD29</accession>
<sequence length="109" mass="12020">MQTNTRKVVTSDAKWHPHLGISFIGCLLAITLEIYFEERIFIPHSGGVSFGLIVLLVINMVTIPVVMALIALLCFIIHIPRKSVNCILLCLLSCILTIAGLFIAYPVGR</sequence>
<dbReference type="EMBL" id="AAMLUT010000025">
    <property type="protein sequence ID" value="EDI6666855.1"/>
    <property type="molecule type" value="Genomic_DNA"/>
</dbReference>
<dbReference type="EMBL" id="AAIKGB010000025">
    <property type="protein sequence ID" value="ECF1545580.1"/>
    <property type="molecule type" value="Genomic_DNA"/>
</dbReference>
<dbReference type="EMBL" id="AALDNI010000044">
    <property type="protein sequence ID" value="ECY5343144.1"/>
    <property type="molecule type" value="Genomic_DNA"/>
</dbReference>
<dbReference type="Proteomes" id="UP000034636">
    <property type="component" value="Chromosome"/>
</dbReference>
<dbReference type="EMBL" id="AAHDPU010000032">
    <property type="protein sequence ID" value="EBU9274784.1"/>
    <property type="molecule type" value="Genomic_DNA"/>
</dbReference>
<evidence type="ECO:0000313" key="11">
    <source>
        <dbReference type="EMBL" id="ECV8762005.1"/>
    </source>
</evidence>
<evidence type="ECO:0000313" key="5">
    <source>
        <dbReference type="EMBL" id="EBW5464982.1"/>
    </source>
</evidence>
<reference evidence="16" key="7">
    <citation type="submission" date="2019-01" db="EMBL/GenBank/DDBJ databases">
        <authorList>
            <consortium name="NCBI Pathogen Detection Project"/>
        </authorList>
    </citation>
    <scope>NUCLEOTIDE SEQUENCE</scope>
    <source>
        <strain evidence="15">Salmonella enterica</strain>
        <strain evidence="16">Typhimurium</strain>
    </source>
</reference>
<evidence type="ECO:0000313" key="13">
    <source>
        <dbReference type="EMBL" id="ECY5343144.1"/>
    </source>
</evidence>
<dbReference type="RefSeq" id="WP_001194344.1">
    <property type="nucleotide sequence ID" value="NZ_AP023291.1"/>
</dbReference>
<dbReference type="EMBL" id="DAAOHE010000006">
    <property type="protein sequence ID" value="HAD3039375.1"/>
    <property type="molecule type" value="Genomic_DNA"/>
</dbReference>
<evidence type="ECO:0000313" key="16">
    <source>
        <dbReference type="EMBL" id="HAD3039375.1"/>
    </source>
</evidence>
<dbReference type="EMBL" id="AAIGQE010000009">
    <property type="protein sequence ID" value="ECE0296237.1"/>
    <property type="molecule type" value="Genomic_DNA"/>
</dbReference>
<evidence type="ECO:0000313" key="8">
    <source>
        <dbReference type="EMBL" id="ECE0296237.1"/>
    </source>
</evidence>
<dbReference type="InterPro" id="IPR058972">
    <property type="entry name" value="YpfK"/>
</dbReference>
<evidence type="ECO:0000313" key="18">
    <source>
        <dbReference type="EMBL" id="MIT52121.1"/>
    </source>
</evidence>
<evidence type="ECO:0000313" key="4">
    <source>
        <dbReference type="EMBL" id="EBW3630659.1"/>
    </source>
</evidence>
<dbReference type="Proteomes" id="UP000839915">
    <property type="component" value="Unassembled WGS sequence"/>
</dbReference>
<reference evidence="10" key="6">
    <citation type="submission" date="2018-08" db="EMBL/GenBank/DDBJ databases">
        <authorList>
            <consortium name="PulseNet: The National Subtyping Network for Foodborne Disease Surveillance"/>
            <person name="Tarr C.L."/>
            <person name="Trees E."/>
            <person name="Katz L.S."/>
            <person name="Carleton-Romer H.A."/>
            <person name="Stroika S."/>
            <person name="Kucerova Z."/>
            <person name="Roache K.F."/>
            <person name="Sabol A.L."/>
            <person name="Besser J."/>
            <person name="Gerner-Smidt P."/>
        </authorList>
    </citation>
    <scope>NUCLEOTIDE SEQUENCE [LARGE SCALE GENOMIC DNA]</scope>
    <source>
        <strain evidence="10">PNUSAS008736</strain>
        <strain evidence="14">PNUSAS016739</strain>
    </source>
</reference>
<accession>A0A0D6F9W5</accession>
<dbReference type="PATRIC" id="fig|59201.122.peg.3692"/>
<dbReference type="EMBL" id="DAAFPQ010000006">
    <property type="protein sequence ID" value="HAB0970933.1"/>
    <property type="molecule type" value="Genomic_DNA"/>
</dbReference>
<evidence type="ECO:0000313" key="2">
    <source>
        <dbReference type="EMBL" id="AKH08145.1"/>
    </source>
</evidence>
<keyword evidence="1" id="KW-1133">Transmembrane helix</keyword>
<feature type="transmembrane region" description="Helical" evidence="1">
    <location>
        <begin position="15"/>
        <end position="36"/>
    </location>
</feature>
<dbReference type="EMBL" id="JYVU01000006">
    <property type="protein sequence ID" value="KTZ15182.1"/>
    <property type="molecule type" value="Genomic_DNA"/>
</dbReference>
<evidence type="ECO:0000256" key="1">
    <source>
        <dbReference type="SAM" id="Phobius"/>
    </source>
</evidence>
<evidence type="ECO:0000313" key="22">
    <source>
        <dbReference type="Proteomes" id="UP000338496"/>
    </source>
</evidence>
<evidence type="ECO:0000313" key="10">
    <source>
        <dbReference type="EMBL" id="ECU8353012.1"/>
    </source>
</evidence>
<dbReference type="EMBL" id="RVDJ01000032">
    <property type="protein sequence ID" value="MLP88058.1"/>
    <property type="molecule type" value="Genomic_DNA"/>
</dbReference>
<dbReference type="Proteomes" id="UP000839914">
    <property type="component" value="Unassembled WGS sequence"/>
</dbReference>
<reference evidence="16" key="3">
    <citation type="journal article" date="2018" name="Genome Biol.">
        <title>SKESA: strategic k-mer extension for scrupulous assemblies.</title>
        <authorList>
            <person name="Souvorov A."/>
            <person name="Agarwala R."/>
            <person name="Lipman D.J."/>
        </authorList>
    </citation>
    <scope>NUCLEOTIDE SEQUENCE</scope>
    <source>
        <strain evidence="15">Salmonella enterica</strain>
        <strain evidence="16">Typhimurium</strain>
    </source>
</reference>
<dbReference type="Proteomes" id="UP000338496">
    <property type="component" value="Unassembled WGS sequence"/>
</dbReference>
<dbReference type="EMBL" id="AAKVET010000012">
    <property type="protein sequence ID" value="ECW0641270.1"/>
    <property type="molecule type" value="Genomic_DNA"/>
</dbReference>
<evidence type="ECO:0000313" key="17">
    <source>
        <dbReference type="EMBL" id="KTZ15182.1"/>
    </source>
</evidence>
<keyword evidence="1" id="KW-0812">Transmembrane</keyword>
<evidence type="ECO:0000313" key="9">
    <source>
        <dbReference type="EMBL" id="ECF1545580.1"/>
    </source>
</evidence>
<evidence type="ECO:0000313" key="14">
    <source>
        <dbReference type="EMBL" id="EDI6666855.1"/>
    </source>
</evidence>
<reference evidence="2 20" key="2">
    <citation type="journal article" date="2015" name="Genome Announc.">
        <title>Complete Genome Sequencing of a Multidrug-Resistant and Human-Invasive Salmonella enterica Serovar Typhimurium Strain of the Emerging Sequence Type 213 Genotype.</title>
        <authorList>
            <person name="Calva E."/>
            <person name="Silva C."/>
            <person name="Zaidi M.B."/>
            <person name="Sanchez-Flores A."/>
            <person name="Estrada K."/>
            <person name="Silva G.G."/>
            <person name="Soto-Jimenez L.M."/>
            <person name="Wiesner M."/>
            <person name="Fernandez-Mora M."/>
            <person name="Edwards R.A."/>
            <person name="Vinuesa P."/>
        </authorList>
    </citation>
    <scope>NUCLEOTIDE SEQUENCE [LARGE SCALE GENOMIC DNA]</scope>
    <source>
        <strain evidence="2 20">YU39</strain>
    </source>
</reference>
<dbReference type="Proteomes" id="UP000839908">
    <property type="component" value="Unassembled WGS sequence"/>
</dbReference>
<dbReference type="EMBL" id="AAHIDF010000036">
    <property type="protein sequence ID" value="EBW3630659.1"/>
    <property type="molecule type" value="Genomic_DNA"/>
</dbReference>
<reference evidence="8 22" key="5">
    <citation type="submission" date="2018-07" db="EMBL/GenBank/DDBJ databases">
        <authorList>
            <consortium name="GenomeTrakr network: Whole genome sequencing for foodborne pathogen traceback"/>
        </authorList>
    </citation>
    <scope>NUCLEOTIDE SEQUENCE [LARGE SCALE GENOMIC DNA]</scope>
    <source>
        <strain evidence="12">AUSMDU00020735</strain>
        <strain evidence="8 22">VA_WGS-00080</strain>
    </source>
</reference>
<evidence type="ECO:0000313" key="3">
    <source>
        <dbReference type="EMBL" id="EBU9274784.1"/>
    </source>
</evidence>
<dbReference type="EMBL" id="AAKRET010000004">
    <property type="protein sequence ID" value="ECU8353012.1"/>
    <property type="molecule type" value="Genomic_DNA"/>
</dbReference>
<gene>
    <name evidence="11" type="ORF">AAB27_14015</name>
    <name evidence="18" type="ORF">AU613_25130</name>
    <name evidence="13" type="ORF">AVC05_18160</name>
    <name evidence="10" type="ORF">B1P38_05230</name>
    <name evidence="8" type="ORF">CE70_13855</name>
    <name evidence="14" type="ORF">CFF59_16550</name>
    <name evidence="17" type="ORF">DD95_01485</name>
    <name evidence="3" type="ORF">DMO92_22490</name>
    <name evidence="4" type="ORF">DPF41_21620</name>
    <name evidence="5" type="ORF">DPS76_21485</name>
    <name evidence="19" type="ORF">DRM14_22645</name>
    <name evidence="6" type="ORF">DU071_18445</name>
    <name evidence="9" type="ORF">E0935_20385</name>
    <name evidence="7" type="ORF">EER35_19430</name>
    <name evidence="12" type="ORF">F3R12_15650</name>
    <name evidence="16" type="ORF">G1O08_10455</name>
    <name evidence="15" type="ORF">GB466_10170</name>
    <name evidence="2" type="ORF">SE14_02666</name>
</gene>
<feature type="transmembrane region" description="Helical" evidence="1">
    <location>
        <begin position="84"/>
        <end position="105"/>
    </location>
</feature>
<dbReference type="EMBL" id="AAKUOT010000027">
    <property type="protein sequence ID" value="ECV8762005.1"/>
    <property type="molecule type" value="Genomic_DNA"/>
</dbReference>
<evidence type="ECO:0000313" key="15">
    <source>
        <dbReference type="EMBL" id="HAB0970933.1"/>
    </source>
</evidence>
<dbReference type="EMBL" id="AAHNIA010000040">
    <property type="protein sequence ID" value="EBY1703880.1"/>
    <property type="molecule type" value="Genomic_DNA"/>
</dbReference>
<dbReference type="Proteomes" id="UP000839595">
    <property type="component" value="Unassembled WGS sequence"/>
</dbReference>
<dbReference type="Proteomes" id="UP000885258">
    <property type="component" value="Unassembled WGS sequence"/>
</dbReference>
<dbReference type="PROSITE" id="PS51257">
    <property type="entry name" value="PROKAR_LIPOPROTEIN"/>
    <property type="match status" value="1"/>
</dbReference>
<dbReference type="Proteomes" id="UP000839616">
    <property type="component" value="Unassembled WGS sequence"/>
</dbReference>
<dbReference type="eggNOG" id="ENOG50303YD">
    <property type="taxonomic scope" value="Bacteria"/>
</dbReference>
<keyword evidence="1" id="KW-0472">Membrane</keyword>
<dbReference type="SMR" id="A0A0D6F9W5"/>
<evidence type="ECO:0000313" key="20">
    <source>
        <dbReference type="Proteomes" id="UP000034636"/>
    </source>
</evidence>
<evidence type="ECO:0000313" key="7">
    <source>
        <dbReference type="EMBL" id="EBZ6923127.1"/>
    </source>
</evidence>
<reference evidence="3" key="4">
    <citation type="submission" date="2018-06" db="EMBL/GenBank/DDBJ databases">
        <authorList>
            <person name="Ashton P.M."/>
            <person name="Dallman T."/>
            <person name="Nair S."/>
            <person name="De Pinna E."/>
            <person name="Peters T."/>
            <person name="Grant K."/>
        </authorList>
    </citation>
    <scope>NUCLEOTIDE SEQUENCE [LARGE SCALE GENOMIC DNA]</scope>
    <source>
        <strain evidence="4">231108</strain>
        <strain evidence="9">265852</strain>
        <strain evidence="18">29290</strain>
        <strain evidence="6">356083</strain>
        <strain evidence="5">422529</strain>
        <strain evidence="19">425567</strain>
        <strain evidence="13">43916</strain>
        <strain evidence="3">488670</strain>
        <strain evidence="7">632340</strain>
        <strain evidence="11">86846</strain>
    </source>
</reference>
<feature type="transmembrane region" description="Helical" evidence="1">
    <location>
        <begin position="48"/>
        <end position="77"/>
    </location>
</feature>
<dbReference type="Proteomes" id="UP000839581">
    <property type="component" value="Unassembled WGS sequence"/>
</dbReference>
<dbReference type="Proteomes" id="UP000885385">
    <property type="component" value="Unassembled WGS sequence"/>
</dbReference>
<dbReference type="EMBL" id="AAHRYM010000033">
    <property type="protein sequence ID" value="EBZ6923127.1"/>
    <property type="molecule type" value="Genomic_DNA"/>
</dbReference>